<dbReference type="PROSITE" id="PS00216">
    <property type="entry name" value="SUGAR_TRANSPORT_1"/>
    <property type="match status" value="1"/>
</dbReference>
<feature type="transmembrane region" description="Helical" evidence="5">
    <location>
        <begin position="189"/>
        <end position="210"/>
    </location>
</feature>
<dbReference type="PANTHER" id="PTHR48022">
    <property type="entry name" value="PLASTIDIC GLUCOSE TRANSPORTER 4"/>
    <property type="match status" value="1"/>
</dbReference>
<dbReference type="InterPro" id="IPR005829">
    <property type="entry name" value="Sugar_transporter_CS"/>
</dbReference>
<dbReference type="InterPro" id="IPR005828">
    <property type="entry name" value="MFS_sugar_transport-like"/>
</dbReference>
<feature type="transmembrane region" description="Helical" evidence="5">
    <location>
        <begin position="130"/>
        <end position="149"/>
    </location>
</feature>
<dbReference type="Gene3D" id="1.20.1250.20">
    <property type="entry name" value="MFS general substrate transporter like domains"/>
    <property type="match status" value="2"/>
</dbReference>
<dbReference type="Pfam" id="PF00083">
    <property type="entry name" value="Sugar_tr"/>
    <property type="match status" value="2"/>
</dbReference>
<name>A0A9W8RVM1_9HYPO</name>
<keyword evidence="3 5" id="KW-1133">Transmembrane helix</keyword>
<dbReference type="InterPro" id="IPR036259">
    <property type="entry name" value="MFS_trans_sf"/>
</dbReference>
<evidence type="ECO:0000256" key="4">
    <source>
        <dbReference type="ARBA" id="ARBA00023136"/>
    </source>
</evidence>
<reference evidence="6" key="1">
    <citation type="submission" date="2022-09" db="EMBL/GenBank/DDBJ databases">
        <title>Fusarium specimens isolated from Avocado Roots.</title>
        <authorList>
            <person name="Stajich J."/>
            <person name="Roper C."/>
            <person name="Heimlech-Rivalta G."/>
        </authorList>
    </citation>
    <scope>NUCLEOTIDE SEQUENCE</scope>
    <source>
        <strain evidence="6">CF00136</strain>
    </source>
</reference>
<evidence type="ECO:0000313" key="7">
    <source>
        <dbReference type="Proteomes" id="UP001152049"/>
    </source>
</evidence>
<dbReference type="GO" id="GO:0005351">
    <property type="term" value="F:carbohydrate:proton symporter activity"/>
    <property type="evidence" value="ECO:0007669"/>
    <property type="project" value="TreeGrafter"/>
</dbReference>
<evidence type="ECO:0000256" key="3">
    <source>
        <dbReference type="ARBA" id="ARBA00022989"/>
    </source>
</evidence>
<keyword evidence="7" id="KW-1185">Reference proteome</keyword>
<feature type="transmembrane region" description="Helical" evidence="5">
    <location>
        <begin position="303"/>
        <end position="323"/>
    </location>
</feature>
<evidence type="ECO:0000256" key="5">
    <source>
        <dbReference type="SAM" id="Phobius"/>
    </source>
</evidence>
<keyword evidence="2 5" id="KW-0812">Transmembrane</keyword>
<feature type="transmembrane region" description="Helical" evidence="5">
    <location>
        <begin position="406"/>
        <end position="424"/>
    </location>
</feature>
<sequence length="478" mass="52766">MISTDSNLPSDKLKDASHFEHAQSVDGGEVLETKYASLGRWAVVKTFWRAMLFCMILNWAALNDGFQQQIPGNVIPMQSFINQMADTTINGEPTISAKVISYWQGFAEMSKTLGMFAGGYFADRFGRKKAMLGAIVILLGGSIAEITAFDWKSWLGAAVLVRCGVGLAQSILITYVSELSPFQIRGFMIGAYQLFIALGQLISAIATQLITIHQPTKWRPLIATEFIFTGEYEYRVIEHGIEAERAFAEASMESSFFEIFKGLNWRRTLAGCMGICSQWTAGAPIVFSYSTYFFKVAGIKDPFLVTIITGCFLMLIFNVCLRTTGFFKTDSADKAALAFLLLWVICYGCSAGPIGYVASGETSTPRLRAQTTSFNLGCYGLGFVVFQWTISYMISPDAGNLGVKAVYVWAGLLVPTVVLLWLYYPETYGRTYLELDELYERKIPAWKFKNATTLSDQSGLKNKALMSGQAKQASGATA</sequence>
<dbReference type="EMBL" id="JAOQAZ010000024">
    <property type="protein sequence ID" value="KAJ4253454.1"/>
    <property type="molecule type" value="Genomic_DNA"/>
</dbReference>
<gene>
    <name evidence="6" type="ORF">NW762_010612</name>
</gene>
<comment type="subcellular location">
    <subcellularLocation>
        <location evidence="1">Membrane</location>
        <topology evidence="1">Multi-pass membrane protein</topology>
    </subcellularLocation>
</comment>
<evidence type="ECO:0000256" key="2">
    <source>
        <dbReference type="ARBA" id="ARBA00022692"/>
    </source>
</evidence>
<comment type="caution">
    <text evidence="6">The sequence shown here is derived from an EMBL/GenBank/DDBJ whole genome shotgun (WGS) entry which is preliminary data.</text>
</comment>
<evidence type="ECO:0000313" key="6">
    <source>
        <dbReference type="EMBL" id="KAJ4253454.1"/>
    </source>
</evidence>
<feature type="transmembrane region" description="Helical" evidence="5">
    <location>
        <begin position="374"/>
        <end position="394"/>
    </location>
</feature>
<dbReference type="SUPFAM" id="SSF103473">
    <property type="entry name" value="MFS general substrate transporter"/>
    <property type="match status" value="1"/>
</dbReference>
<dbReference type="AlphaFoldDB" id="A0A9W8RVM1"/>
<organism evidence="6 7">
    <name type="scientific">Fusarium torreyae</name>
    <dbReference type="NCBI Taxonomy" id="1237075"/>
    <lineage>
        <taxon>Eukaryota</taxon>
        <taxon>Fungi</taxon>
        <taxon>Dikarya</taxon>
        <taxon>Ascomycota</taxon>
        <taxon>Pezizomycotina</taxon>
        <taxon>Sordariomycetes</taxon>
        <taxon>Hypocreomycetidae</taxon>
        <taxon>Hypocreales</taxon>
        <taxon>Nectriaceae</taxon>
        <taxon>Fusarium</taxon>
    </lineage>
</organism>
<evidence type="ECO:0000256" key="1">
    <source>
        <dbReference type="ARBA" id="ARBA00004141"/>
    </source>
</evidence>
<dbReference type="PANTHER" id="PTHR48022:SF2">
    <property type="entry name" value="PLASTIDIC GLUCOSE TRANSPORTER 4"/>
    <property type="match status" value="1"/>
</dbReference>
<dbReference type="GO" id="GO:0016020">
    <property type="term" value="C:membrane"/>
    <property type="evidence" value="ECO:0007669"/>
    <property type="project" value="UniProtKB-SubCell"/>
</dbReference>
<protein>
    <recommendedName>
        <fullName evidence="8">Major facilitator superfamily (MFS) profile domain-containing protein</fullName>
    </recommendedName>
</protein>
<dbReference type="Proteomes" id="UP001152049">
    <property type="component" value="Unassembled WGS sequence"/>
</dbReference>
<feature type="transmembrane region" description="Helical" evidence="5">
    <location>
        <begin position="155"/>
        <end position="177"/>
    </location>
</feature>
<accession>A0A9W8RVM1</accession>
<evidence type="ECO:0008006" key="8">
    <source>
        <dbReference type="Google" id="ProtNLM"/>
    </source>
</evidence>
<dbReference type="InterPro" id="IPR050360">
    <property type="entry name" value="MFS_Sugar_Transporters"/>
</dbReference>
<proteinExistence type="predicted"/>
<keyword evidence="4 5" id="KW-0472">Membrane</keyword>
<feature type="transmembrane region" description="Helical" evidence="5">
    <location>
        <begin position="335"/>
        <end position="354"/>
    </location>
</feature>
<dbReference type="OrthoDB" id="6612291at2759"/>